<organism evidence="1 2">
    <name type="scientific">Xylaria curta</name>
    <dbReference type="NCBI Taxonomy" id="42375"/>
    <lineage>
        <taxon>Eukaryota</taxon>
        <taxon>Fungi</taxon>
        <taxon>Dikarya</taxon>
        <taxon>Ascomycota</taxon>
        <taxon>Pezizomycotina</taxon>
        <taxon>Sordariomycetes</taxon>
        <taxon>Xylariomycetidae</taxon>
        <taxon>Xylariales</taxon>
        <taxon>Xylariaceae</taxon>
        <taxon>Xylaria</taxon>
    </lineage>
</organism>
<gene>
    <name evidence="1" type="ORF">NUW58_g7975</name>
</gene>
<keyword evidence="2" id="KW-1185">Reference proteome</keyword>
<comment type="caution">
    <text evidence="1">The sequence shown here is derived from an EMBL/GenBank/DDBJ whole genome shotgun (WGS) entry which is preliminary data.</text>
</comment>
<sequence length="492" mass="55118">MHPVVHKWIRERPQDDDSAAHDALVCQYAKTILMRAIMLKGGDTPAEIEMLREMRPHIDYVRACDAGIHRQFQKNRQSRAPGFRLSLSRNEVQEPVFGPLQAQEYARYARVYLECGSFPEANALLERVESYLVERVGNHHALTHRARLARSETLFALTFWNDATKLLSQVYESRQFTLGEDHPETLQCASRLAASILTQGRITHSLELCEATYNRMVKVYGPDHVESLKCVQQMARCHAYFLNTPKAIRLFEQALKGMTARLEARLASPPVDSDTNDAVDPNDQPSESDVLYLQQEFACALLSPARNTPLSLLTLASLGRAMAANGRTAEATQLMSETLEVAERNHGSDHLAVLAGKAWYAAVLALHGDLAAAERYFREASDKSKYAKASADGEHLDRIGHTWLLADILVRRSKLAEALELCLDLRKTLPEVGGHGLGSKHPINELLGKKITEIKQIMRDGAMTASRTTLQAQEQPRHDKHQDEKTPFCQAN</sequence>
<reference evidence="1" key="1">
    <citation type="submission" date="2022-10" db="EMBL/GenBank/DDBJ databases">
        <title>Genome Sequence of Xylaria curta.</title>
        <authorList>
            <person name="Buettner E."/>
        </authorList>
    </citation>
    <scope>NUCLEOTIDE SEQUENCE</scope>
    <source>
        <strain evidence="1">Babe10</strain>
    </source>
</reference>
<evidence type="ECO:0000313" key="1">
    <source>
        <dbReference type="EMBL" id="KAJ2976884.1"/>
    </source>
</evidence>
<name>A0ACC1NEM7_9PEZI</name>
<dbReference type="Proteomes" id="UP001143856">
    <property type="component" value="Unassembled WGS sequence"/>
</dbReference>
<protein>
    <submittedName>
        <fullName evidence="1">Uncharacterized protein</fullName>
    </submittedName>
</protein>
<dbReference type="EMBL" id="JAPDGR010002241">
    <property type="protein sequence ID" value="KAJ2976884.1"/>
    <property type="molecule type" value="Genomic_DNA"/>
</dbReference>
<proteinExistence type="predicted"/>
<evidence type="ECO:0000313" key="2">
    <source>
        <dbReference type="Proteomes" id="UP001143856"/>
    </source>
</evidence>
<accession>A0ACC1NEM7</accession>